<evidence type="ECO:0000313" key="1">
    <source>
        <dbReference type="EMBL" id="SDY21315.1"/>
    </source>
</evidence>
<dbReference type="GO" id="GO:0006260">
    <property type="term" value="P:DNA replication"/>
    <property type="evidence" value="ECO:0007669"/>
    <property type="project" value="InterPro"/>
</dbReference>
<dbReference type="AlphaFoldDB" id="A0A1H3I1K3"/>
<dbReference type="OrthoDB" id="5297568at2"/>
<dbReference type="SUPFAM" id="SSF102400">
    <property type="entry name" value="DNA polymerase III chi subunit"/>
    <property type="match status" value="1"/>
</dbReference>
<dbReference type="RefSeq" id="WP_090413755.1">
    <property type="nucleotide sequence ID" value="NZ_FNOY01000023.1"/>
</dbReference>
<protein>
    <submittedName>
        <fullName evidence="1">DNA polymerase III, chi subunit</fullName>
    </submittedName>
</protein>
<dbReference type="Pfam" id="PF04364">
    <property type="entry name" value="DNA_pol3_chi"/>
    <property type="match status" value="1"/>
</dbReference>
<dbReference type="Proteomes" id="UP000198640">
    <property type="component" value="Unassembled WGS sequence"/>
</dbReference>
<reference evidence="1 2" key="1">
    <citation type="submission" date="2016-10" db="EMBL/GenBank/DDBJ databases">
        <authorList>
            <person name="de Groot N.N."/>
        </authorList>
    </citation>
    <scope>NUCLEOTIDE SEQUENCE [LARGE SCALE GENOMIC DNA]</scope>
    <source>
        <strain evidence="1 2">Nm1</strain>
    </source>
</reference>
<dbReference type="InterPro" id="IPR036768">
    <property type="entry name" value="PolIII_chi_sf"/>
</dbReference>
<dbReference type="InterPro" id="IPR007459">
    <property type="entry name" value="DNA_pol3_chi"/>
</dbReference>
<dbReference type="GO" id="GO:0032298">
    <property type="term" value="P:positive regulation of DNA-templated DNA replication initiation"/>
    <property type="evidence" value="ECO:0007669"/>
    <property type="project" value="TreeGrafter"/>
</dbReference>
<accession>A0A1H3I1K3</accession>
<name>A0A1H3I1K3_9PROT</name>
<evidence type="ECO:0000313" key="2">
    <source>
        <dbReference type="Proteomes" id="UP000198640"/>
    </source>
</evidence>
<proteinExistence type="predicted"/>
<dbReference type="Gene3D" id="3.40.50.10110">
    <property type="entry name" value="DNA polymerase III subunit chi"/>
    <property type="match status" value="1"/>
</dbReference>
<dbReference type="PANTHER" id="PTHR38767:SF1">
    <property type="entry name" value="DNA POLYMERASE III SUBUNIT CHI"/>
    <property type="match status" value="1"/>
</dbReference>
<gene>
    <name evidence="1" type="ORF">SAMN05421881_102324</name>
</gene>
<sequence>MKQIDFYTGAPDRLLIACRLCAKAVQQGLRTLVLVSDASLADQFDKLLWTFSPTSFVPHCRAGDQLAAMTPVILSDYRTLVAEGSGFDVLVNLDEAVPPACEQFSRIVEIVDEASDKKIARQRYRFYQEQGHAVRHHRLDLS</sequence>
<dbReference type="GO" id="GO:0003887">
    <property type="term" value="F:DNA-directed DNA polymerase activity"/>
    <property type="evidence" value="ECO:0007669"/>
    <property type="project" value="InterPro"/>
</dbReference>
<dbReference type="GO" id="GO:0003677">
    <property type="term" value="F:DNA binding"/>
    <property type="evidence" value="ECO:0007669"/>
    <property type="project" value="InterPro"/>
</dbReference>
<dbReference type="EMBL" id="FNOY01000023">
    <property type="protein sequence ID" value="SDY21315.1"/>
    <property type="molecule type" value="Genomic_DNA"/>
</dbReference>
<organism evidence="1 2">
    <name type="scientific">Nitrosomonas halophila</name>
    <dbReference type="NCBI Taxonomy" id="44576"/>
    <lineage>
        <taxon>Bacteria</taxon>
        <taxon>Pseudomonadati</taxon>
        <taxon>Pseudomonadota</taxon>
        <taxon>Betaproteobacteria</taxon>
        <taxon>Nitrosomonadales</taxon>
        <taxon>Nitrosomonadaceae</taxon>
        <taxon>Nitrosomonas</taxon>
    </lineage>
</organism>
<keyword evidence="2" id="KW-1185">Reference proteome</keyword>
<dbReference type="STRING" id="44576.SAMN05421881_102324"/>
<dbReference type="PANTHER" id="PTHR38767">
    <property type="entry name" value="DNA POLYMERASE III SUBUNIT CHI"/>
    <property type="match status" value="1"/>
</dbReference>